<evidence type="ECO:0000256" key="1">
    <source>
        <dbReference type="SAM" id="MobiDB-lite"/>
    </source>
</evidence>
<protein>
    <submittedName>
        <fullName evidence="2">Uncharacterized protein</fullName>
    </submittedName>
</protein>
<reference evidence="2 3" key="1">
    <citation type="submission" date="2016-11" db="EMBL/GenBank/DDBJ databases">
        <authorList>
            <person name="Jaros S."/>
            <person name="Januszkiewicz K."/>
            <person name="Wedrychowicz H."/>
        </authorList>
    </citation>
    <scope>NUCLEOTIDE SEQUENCE [LARGE SCALE GENOMIC DNA]</scope>
    <source>
        <strain evidence="2 3">ACAM 239</strain>
    </source>
</reference>
<dbReference type="EMBL" id="FSQX01000001">
    <property type="protein sequence ID" value="SIN61325.1"/>
    <property type="molecule type" value="Genomic_DNA"/>
</dbReference>
<feature type="region of interest" description="Disordered" evidence="1">
    <location>
        <begin position="47"/>
        <end position="75"/>
    </location>
</feature>
<organism evidence="2 3">
    <name type="scientific">Vreelandella aquamarina</name>
    <dbReference type="NCBI Taxonomy" id="77097"/>
    <lineage>
        <taxon>Bacteria</taxon>
        <taxon>Pseudomonadati</taxon>
        <taxon>Pseudomonadota</taxon>
        <taxon>Gammaproteobacteria</taxon>
        <taxon>Oceanospirillales</taxon>
        <taxon>Halomonadaceae</taxon>
        <taxon>Vreelandella</taxon>
    </lineage>
</organism>
<gene>
    <name evidence="2" type="ORF">SAMN05878438_0497</name>
</gene>
<dbReference type="Proteomes" id="UP000185024">
    <property type="component" value="Unassembled WGS sequence"/>
</dbReference>
<accession>A0A1N6CS65</accession>
<dbReference type="AlphaFoldDB" id="A0A1N6CS65"/>
<evidence type="ECO:0000313" key="2">
    <source>
        <dbReference type="EMBL" id="SIN61325.1"/>
    </source>
</evidence>
<evidence type="ECO:0000313" key="3">
    <source>
        <dbReference type="Proteomes" id="UP000185024"/>
    </source>
</evidence>
<proteinExistence type="predicted"/>
<sequence>MDLDRQAVDVQRQLLGSLPVLQRRQPPDHQPQQAFVHSIDIVVAPEAAQQPRQRGLRRPVLGQGRRPARVAAGQLPERVTAQRVGIAEIDPAHGTLQHQGTQLTGQ</sequence>
<name>A0A1N6CS65_9GAMM</name>